<sequence length="43" mass="5128">MIMNVVEASKMNKFYKKYGYFLEGTEKVPFGIKDLKNYLKTIF</sequence>
<name>W1WKQ7_9ZZZZ</name>
<protein>
    <submittedName>
        <fullName evidence="1">Uncharacterized protein</fullName>
    </submittedName>
</protein>
<dbReference type="AlphaFoldDB" id="W1WKQ7"/>
<comment type="caution">
    <text evidence="1">The sequence shown here is derived from an EMBL/GenBank/DDBJ whole genome shotgun (WGS) entry which is preliminary data.</text>
</comment>
<dbReference type="EMBL" id="AZMM01018626">
    <property type="protein sequence ID" value="ETJ18476.1"/>
    <property type="molecule type" value="Genomic_DNA"/>
</dbReference>
<proteinExistence type="predicted"/>
<organism evidence="1">
    <name type="scientific">human gut metagenome</name>
    <dbReference type="NCBI Taxonomy" id="408170"/>
    <lineage>
        <taxon>unclassified sequences</taxon>
        <taxon>metagenomes</taxon>
        <taxon>organismal metagenomes</taxon>
    </lineage>
</organism>
<accession>W1WKQ7</accession>
<gene>
    <name evidence="1" type="ORF">Q604_UNBC18626G0001</name>
</gene>
<evidence type="ECO:0000313" key="1">
    <source>
        <dbReference type="EMBL" id="ETJ18476.1"/>
    </source>
</evidence>
<reference evidence="1" key="1">
    <citation type="submission" date="2013-12" db="EMBL/GenBank/DDBJ databases">
        <title>A Varibaculum cambriense genome reconstructed from a premature infant gut community with otherwise low bacterial novelty that shifts toward anaerobic metabolism during the third week of life.</title>
        <authorList>
            <person name="Brown C.T."/>
            <person name="Sharon I."/>
            <person name="Thomas B.C."/>
            <person name="Castelle C.J."/>
            <person name="Morowitz M.J."/>
            <person name="Banfield J.F."/>
        </authorList>
    </citation>
    <scope>NUCLEOTIDE SEQUENCE</scope>
</reference>